<dbReference type="Pfam" id="PF00912">
    <property type="entry name" value="Transgly"/>
    <property type="match status" value="1"/>
</dbReference>
<evidence type="ECO:0000256" key="5">
    <source>
        <dbReference type="ARBA" id="ARBA00022801"/>
    </source>
</evidence>
<evidence type="ECO:0000256" key="2">
    <source>
        <dbReference type="ARBA" id="ARBA00022670"/>
    </source>
</evidence>
<organism evidence="11 12">
    <name type="scientific">Longimycelium tulufanense</name>
    <dbReference type="NCBI Taxonomy" id="907463"/>
    <lineage>
        <taxon>Bacteria</taxon>
        <taxon>Bacillati</taxon>
        <taxon>Actinomycetota</taxon>
        <taxon>Actinomycetes</taxon>
        <taxon>Pseudonocardiales</taxon>
        <taxon>Pseudonocardiaceae</taxon>
        <taxon>Longimycelium</taxon>
    </lineage>
</organism>
<dbReference type="InterPro" id="IPR050396">
    <property type="entry name" value="Glycosyltr_51/Transpeptidase"/>
</dbReference>
<dbReference type="PANTHER" id="PTHR32282">
    <property type="entry name" value="BINDING PROTEIN TRANSPEPTIDASE, PUTATIVE-RELATED"/>
    <property type="match status" value="1"/>
</dbReference>
<feature type="domain" description="Penicillin-binding protein transpeptidase" evidence="9">
    <location>
        <begin position="391"/>
        <end position="646"/>
    </location>
</feature>
<keyword evidence="6" id="KW-0511">Multifunctional enzyme</keyword>
<sequence length="720" mass="77696">MRALRAALGKLLTLSMVAGVLSAALFFPVAGGLGLLSNQVVAAVGQTSVELANVDPPAVTTIQDKDGKPLAYLWEQDRVNLRPDQISDAMKAAILAIEDRRFYDHNGVDFQGTVGAGLKGLIKGSIAGGGSTLTQQYVKNFLAFVVSKDVKEGYRKATEQSASRKIKEVRLALDLERRLAESGMSHKQVKEEILTRYLNIVPFLYDIYGVGEAARAYFDTTADKLTVPQAALFAAMVNNPQLYNPYANYEKAKRRRNIVINQMAEQGMLSPNGPEENKRLAEEYRNTEIELAYKARPAARPRGCLNAVDAEGKPDHTYGFFCEYVVDYLKKAGFTDEQLNRGGLTIRTTMDRKAMEAAKEAATNKIPQTRPGVANVMSVIEPGTGRHPVRALVANRDYGLDKQKGERAFDLPTQYVGFGAGSIFKVFVAAAYLQQGGRISDRIPVGETYTSRVYKGNGNAPYTVKNAGTYPAQMTVQDALAQSPNTAFVRMQEKVGLEKAAEMAYKLGLRESMRGINMQGKPLKPDGSNGPSVLDAVVRGNLGTFTLGVTPVSPLELSNVAATIASGGMWCPPTPIEQVTDRDGKPVPVKEASCERAVDEDLANSLAQGLSKDDKPGGTSATAAGAAGWTREILGKTGTTEEYKSSGFLAATPQYAGAVLVFSDSDRPETVCKNGRTCGTSTVNGAFGGDLAAPTWFEAMKKIHEGLREKTFPPAAPRYR</sequence>
<dbReference type="Pfam" id="PF00905">
    <property type="entry name" value="Transpeptidase"/>
    <property type="match status" value="1"/>
</dbReference>
<keyword evidence="1" id="KW-0121">Carboxypeptidase</keyword>
<dbReference type="Gene3D" id="1.10.3810.10">
    <property type="entry name" value="Biosynthetic peptidoglycan transglycosylase-like"/>
    <property type="match status" value="1"/>
</dbReference>
<evidence type="ECO:0000256" key="4">
    <source>
        <dbReference type="ARBA" id="ARBA00022679"/>
    </source>
</evidence>
<keyword evidence="4" id="KW-0808">Transferase</keyword>
<evidence type="ECO:0000256" key="8">
    <source>
        <dbReference type="ARBA" id="ARBA00049902"/>
    </source>
</evidence>
<dbReference type="GO" id="GO:0008658">
    <property type="term" value="F:penicillin binding"/>
    <property type="evidence" value="ECO:0007669"/>
    <property type="project" value="InterPro"/>
</dbReference>
<keyword evidence="2" id="KW-0645">Protease</keyword>
<dbReference type="Proteomes" id="UP000637578">
    <property type="component" value="Unassembled WGS sequence"/>
</dbReference>
<dbReference type="GO" id="GO:0006508">
    <property type="term" value="P:proteolysis"/>
    <property type="evidence" value="ECO:0007669"/>
    <property type="project" value="UniProtKB-KW"/>
</dbReference>
<evidence type="ECO:0000259" key="9">
    <source>
        <dbReference type="Pfam" id="PF00905"/>
    </source>
</evidence>
<evidence type="ECO:0000313" key="12">
    <source>
        <dbReference type="Proteomes" id="UP000637578"/>
    </source>
</evidence>
<accession>A0A8J3CEL7</accession>
<reference evidence="11" key="1">
    <citation type="journal article" date="2014" name="Int. J. Syst. Evol. Microbiol.">
        <title>Complete genome sequence of Corynebacterium casei LMG S-19264T (=DSM 44701T), isolated from a smear-ripened cheese.</title>
        <authorList>
            <consortium name="US DOE Joint Genome Institute (JGI-PGF)"/>
            <person name="Walter F."/>
            <person name="Albersmeier A."/>
            <person name="Kalinowski J."/>
            <person name="Ruckert C."/>
        </authorList>
    </citation>
    <scope>NUCLEOTIDE SEQUENCE</scope>
    <source>
        <strain evidence="11">CGMCC 4.5737</strain>
    </source>
</reference>
<dbReference type="EMBL" id="BMMK01000013">
    <property type="protein sequence ID" value="GGM57313.1"/>
    <property type="molecule type" value="Genomic_DNA"/>
</dbReference>
<protein>
    <submittedName>
        <fullName evidence="11">Penicillin-binding protein</fullName>
    </submittedName>
</protein>
<dbReference type="GO" id="GO:0009252">
    <property type="term" value="P:peptidoglycan biosynthetic process"/>
    <property type="evidence" value="ECO:0007669"/>
    <property type="project" value="TreeGrafter"/>
</dbReference>
<evidence type="ECO:0000259" key="10">
    <source>
        <dbReference type="Pfam" id="PF00912"/>
    </source>
</evidence>
<dbReference type="InterPro" id="IPR023346">
    <property type="entry name" value="Lysozyme-like_dom_sf"/>
</dbReference>
<dbReference type="GO" id="GO:0008955">
    <property type="term" value="F:peptidoglycan glycosyltransferase activity"/>
    <property type="evidence" value="ECO:0007669"/>
    <property type="project" value="UniProtKB-EC"/>
</dbReference>
<dbReference type="GO" id="GO:0030288">
    <property type="term" value="C:outer membrane-bounded periplasmic space"/>
    <property type="evidence" value="ECO:0007669"/>
    <property type="project" value="TreeGrafter"/>
</dbReference>
<keyword evidence="5" id="KW-0378">Hydrolase</keyword>
<dbReference type="SUPFAM" id="SSF53955">
    <property type="entry name" value="Lysozyme-like"/>
    <property type="match status" value="1"/>
</dbReference>
<dbReference type="GO" id="GO:0009002">
    <property type="term" value="F:serine-type D-Ala-D-Ala carboxypeptidase activity"/>
    <property type="evidence" value="ECO:0007669"/>
    <property type="project" value="UniProtKB-EC"/>
</dbReference>
<comment type="caution">
    <text evidence="11">The sequence shown here is derived from an EMBL/GenBank/DDBJ whole genome shotgun (WGS) entry which is preliminary data.</text>
</comment>
<reference evidence="11" key="2">
    <citation type="submission" date="2020-09" db="EMBL/GenBank/DDBJ databases">
        <authorList>
            <person name="Sun Q."/>
            <person name="Zhou Y."/>
        </authorList>
    </citation>
    <scope>NUCLEOTIDE SEQUENCE</scope>
    <source>
        <strain evidence="11">CGMCC 4.5737</strain>
    </source>
</reference>
<feature type="domain" description="Glycosyl transferase family 51" evidence="10">
    <location>
        <begin position="68"/>
        <end position="263"/>
    </location>
</feature>
<proteinExistence type="predicted"/>
<dbReference type="InterPro" id="IPR001460">
    <property type="entry name" value="PCN-bd_Tpept"/>
</dbReference>
<dbReference type="SUPFAM" id="SSF56601">
    <property type="entry name" value="beta-lactamase/transpeptidase-like"/>
    <property type="match status" value="1"/>
</dbReference>
<dbReference type="InterPro" id="IPR036950">
    <property type="entry name" value="PBP_transglycosylase"/>
</dbReference>
<evidence type="ECO:0000256" key="6">
    <source>
        <dbReference type="ARBA" id="ARBA00023268"/>
    </source>
</evidence>
<keyword evidence="12" id="KW-1185">Reference proteome</keyword>
<evidence type="ECO:0000256" key="1">
    <source>
        <dbReference type="ARBA" id="ARBA00022645"/>
    </source>
</evidence>
<evidence type="ECO:0000256" key="7">
    <source>
        <dbReference type="ARBA" id="ARBA00034000"/>
    </source>
</evidence>
<comment type="catalytic activity">
    <reaction evidence="8">
        <text>[GlcNAc-(1-&gt;4)-Mur2Ac(oyl-L-Ala-gamma-D-Glu-L-Lys-D-Ala-D-Ala)](n)-di-trans,octa-cis-undecaprenyl diphosphate + beta-D-GlcNAc-(1-&gt;4)-Mur2Ac(oyl-L-Ala-gamma-D-Glu-L-Lys-D-Ala-D-Ala)-di-trans,octa-cis-undecaprenyl diphosphate = [GlcNAc-(1-&gt;4)-Mur2Ac(oyl-L-Ala-gamma-D-Glu-L-Lys-D-Ala-D-Ala)](n+1)-di-trans,octa-cis-undecaprenyl diphosphate + di-trans,octa-cis-undecaprenyl diphosphate + H(+)</text>
        <dbReference type="Rhea" id="RHEA:23708"/>
        <dbReference type="Rhea" id="RHEA-COMP:9602"/>
        <dbReference type="Rhea" id="RHEA-COMP:9603"/>
        <dbReference type="ChEBI" id="CHEBI:15378"/>
        <dbReference type="ChEBI" id="CHEBI:58405"/>
        <dbReference type="ChEBI" id="CHEBI:60033"/>
        <dbReference type="ChEBI" id="CHEBI:78435"/>
        <dbReference type="EC" id="2.4.99.28"/>
    </reaction>
</comment>
<keyword evidence="3" id="KW-0328">Glycosyltransferase</keyword>
<gene>
    <name evidence="11" type="ORF">GCM10012275_30520</name>
</gene>
<comment type="catalytic activity">
    <reaction evidence="7">
        <text>Preferential cleavage: (Ac)2-L-Lys-D-Ala-|-D-Ala. Also transpeptidation of peptidyl-alanyl moieties that are N-acyl substituents of D-alanine.</text>
        <dbReference type="EC" id="3.4.16.4"/>
    </reaction>
</comment>
<name>A0A8J3CEL7_9PSEU</name>
<evidence type="ECO:0000313" key="11">
    <source>
        <dbReference type="EMBL" id="GGM57313.1"/>
    </source>
</evidence>
<dbReference type="PANTHER" id="PTHR32282:SF33">
    <property type="entry name" value="PEPTIDOGLYCAN GLYCOSYLTRANSFERASE"/>
    <property type="match status" value="1"/>
</dbReference>
<dbReference type="InterPro" id="IPR001264">
    <property type="entry name" value="Glyco_trans_51"/>
</dbReference>
<dbReference type="Gene3D" id="3.40.710.10">
    <property type="entry name" value="DD-peptidase/beta-lactamase superfamily"/>
    <property type="match status" value="1"/>
</dbReference>
<evidence type="ECO:0000256" key="3">
    <source>
        <dbReference type="ARBA" id="ARBA00022676"/>
    </source>
</evidence>
<dbReference type="InterPro" id="IPR012338">
    <property type="entry name" value="Beta-lactam/transpept-like"/>
</dbReference>
<dbReference type="AlphaFoldDB" id="A0A8J3CEL7"/>